<feature type="domain" description="DUF3850" evidence="1">
    <location>
        <begin position="2"/>
        <end position="79"/>
    </location>
</feature>
<dbReference type="InterPro" id="IPR015947">
    <property type="entry name" value="PUA-like_sf"/>
</dbReference>
<dbReference type="Pfam" id="PF12961">
    <property type="entry name" value="DUF3850"/>
    <property type="match status" value="1"/>
</dbReference>
<evidence type="ECO:0000259" key="1">
    <source>
        <dbReference type="Pfam" id="PF12961"/>
    </source>
</evidence>
<organism evidence="2">
    <name type="scientific">marine sediment metagenome</name>
    <dbReference type="NCBI Taxonomy" id="412755"/>
    <lineage>
        <taxon>unclassified sequences</taxon>
        <taxon>metagenomes</taxon>
        <taxon>ecological metagenomes</taxon>
    </lineage>
</organism>
<gene>
    <name evidence="2" type="ORF">LCGC14_3142870</name>
</gene>
<dbReference type="InterPro" id="IPR039440">
    <property type="entry name" value="DUF3850"/>
</dbReference>
<sequence>DPGAFDDIVAGIKPFELRFNDRNYQVGDTLILRKTKYTGEEMAEGKPLEYISSPLYLNVTYILSGKLYGLKSGWVIMAIHCCDTHG</sequence>
<proteinExistence type="predicted"/>
<evidence type="ECO:0000313" key="2">
    <source>
        <dbReference type="EMBL" id="KKK48659.1"/>
    </source>
</evidence>
<dbReference type="Gene3D" id="2.30.130.30">
    <property type="entry name" value="Hypothetical protein"/>
    <property type="match status" value="1"/>
</dbReference>
<dbReference type="SUPFAM" id="SSF88697">
    <property type="entry name" value="PUA domain-like"/>
    <property type="match status" value="1"/>
</dbReference>
<protein>
    <recommendedName>
        <fullName evidence="1">DUF3850 domain-containing protein</fullName>
    </recommendedName>
</protein>
<dbReference type="AlphaFoldDB" id="A0A0F8Y375"/>
<dbReference type="EMBL" id="LAZR01068955">
    <property type="protein sequence ID" value="KKK48659.1"/>
    <property type="molecule type" value="Genomic_DNA"/>
</dbReference>
<reference evidence="2" key="1">
    <citation type="journal article" date="2015" name="Nature">
        <title>Complex archaea that bridge the gap between prokaryotes and eukaryotes.</title>
        <authorList>
            <person name="Spang A."/>
            <person name="Saw J.H."/>
            <person name="Jorgensen S.L."/>
            <person name="Zaremba-Niedzwiedzka K."/>
            <person name="Martijn J."/>
            <person name="Lind A.E."/>
            <person name="van Eijk R."/>
            <person name="Schleper C."/>
            <person name="Guy L."/>
            <person name="Ettema T.J."/>
        </authorList>
    </citation>
    <scope>NUCLEOTIDE SEQUENCE</scope>
</reference>
<feature type="non-terminal residue" evidence="2">
    <location>
        <position position="1"/>
    </location>
</feature>
<comment type="caution">
    <text evidence="2">The sequence shown here is derived from an EMBL/GenBank/DDBJ whole genome shotgun (WGS) entry which is preliminary data.</text>
</comment>
<name>A0A0F8Y375_9ZZZZ</name>
<accession>A0A0F8Y375</accession>